<reference evidence="2 3" key="1">
    <citation type="submission" date="2019-01" db="EMBL/GenBank/DDBJ databases">
        <title>Genome sequencing of strain 2JSPR-7.</title>
        <authorList>
            <person name="Heo J."/>
            <person name="Kim S.-J."/>
            <person name="Kim J.-S."/>
            <person name="Hong S.-B."/>
            <person name="Kwon S.-W."/>
        </authorList>
    </citation>
    <scope>NUCLEOTIDE SEQUENCE [LARGE SCALE GENOMIC DNA]</scope>
    <source>
        <strain evidence="2 3">2JSPR-7</strain>
    </source>
</reference>
<evidence type="ECO:0000313" key="3">
    <source>
        <dbReference type="Proteomes" id="UP000291758"/>
    </source>
</evidence>
<evidence type="ECO:0000256" key="1">
    <source>
        <dbReference type="SAM" id="MobiDB-lite"/>
    </source>
</evidence>
<evidence type="ECO:0000313" key="2">
    <source>
        <dbReference type="EMBL" id="QAY62160.1"/>
    </source>
</evidence>
<dbReference type="EMBL" id="CP035495">
    <property type="protein sequence ID" value="QAY62160.1"/>
    <property type="molecule type" value="Genomic_DNA"/>
</dbReference>
<dbReference type="AlphaFoldDB" id="A0A4P6EHY2"/>
<protein>
    <submittedName>
        <fullName evidence="2">Uncharacterized protein</fullName>
    </submittedName>
</protein>
<feature type="compositionally biased region" description="Basic and acidic residues" evidence="1">
    <location>
        <begin position="20"/>
        <end position="29"/>
    </location>
</feature>
<feature type="region of interest" description="Disordered" evidence="1">
    <location>
        <begin position="20"/>
        <end position="42"/>
    </location>
</feature>
<name>A0A4P6EHY2_9MICO</name>
<dbReference type="Proteomes" id="UP000291758">
    <property type="component" value="Chromosome"/>
</dbReference>
<dbReference type="KEGG" id="xyl:ET495_01445"/>
<accession>A0A4P6EHY2</accession>
<sequence length="62" mass="7165">MDPQLALETVRADYERRLEDAAREREARSAQRARRAARRRVASGDHVERTTYLVILGNTRIA</sequence>
<organism evidence="2 3">
    <name type="scientific">Xylanimonas allomyrinae</name>
    <dbReference type="NCBI Taxonomy" id="2509459"/>
    <lineage>
        <taxon>Bacteria</taxon>
        <taxon>Bacillati</taxon>
        <taxon>Actinomycetota</taxon>
        <taxon>Actinomycetes</taxon>
        <taxon>Micrococcales</taxon>
        <taxon>Promicromonosporaceae</taxon>
        <taxon>Xylanimonas</taxon>
    </lineage>
</organism>
<proteinExistence type="predicted"/>
<dbReference type="RefSeq" id="WP_129202031.1">
    <property type="nucleotide sequence ID" value="NZ_CP035495.1"/>
</dbReference>
<feature type="compositionally biased region" description="Basic residues" evidence="1">
    <location>
        <begin position="31"/>
        <end position="41"/>
    </location>
</feature>
<keyword evidence="3" id="KW-1185">Reference proteome</keyword>
<gene>
    <name evidence="2" type="ORF">ET495_01445</name>
</gene>